<organism evidence="2 3">
    <name type="scientific">Panicum virgatum</name>
    <name type="common">Blackwell switchgrass</name>
    <dbReference type="NCBI Taxonomy" id="38727"/>
    <lineage>
        <taxon>Eukaryota</taxon>
        <taxon>Viridiplantae</taxon>
        <taxon>Streptophyta</taxon>
        <taxon>Embryophyta</taxon>
        <taxon>Tracheophyta</taxon>
        <taxon>Spermatophyta</taxon>
        <taxon>Magnoliopsida</taxon>
        <taxon>Liliopsida</taxon>
        <taxon>Poales</taxon>
        <taxon>Poaceae</taxon>
        <taxon>PACMAD clade</taxon>
        <taxon>Panicoideae</taxon>
        <taxon>Panicodae</taxon>
        <taxon>Paniceae</taxon>
        <taxon>Panicinae</taxon>
        <taxon>Panicum</taxon>
        <taxon>Panicum sect. Hiantes</taxon>
    </lineage>
</organism>
<dbReference type="AlphaFoldDB" id="A0A8T0VEI3"/>
<gene>
    <name evidence="2" type="ORF">PVAP13_2NG127603</name>
</gene>
<dbReference type="EMBL" id="CM029040">
    <property type="protein sequence ID" value="KAG2632855.1"/>
    <property type="molecule type" value="Genomic_DNA"/>
</dbReference>
<protein>
    <submittedName>
        <fullName evidence="2">Uncharacterized protein</fullName>
    </submittedName>
</protein>
<dbReference type="Proteomes" id="UP000823388">
    <property type="component" value="Chromosome 2N"/>
</dbReference>
<evidence type="ECO:0000313" key="2">
    <source>
        <dbReference type="EMBL" id="KAG2632855.1"/>
    </source>
</evidence>
<name>A0A8T0VEI3_PANVG</name>
<evidence type="ECO:0000256" key="1">
    <source>
        <dbReference type="SAM" id="MobiDB-lite"/>
    </source>
</evidence>
<feature type="region of interest" description="Disordered" evidence="1">
    <location>
        <begin position="111"/>
        <end position="136"/>
    </location>
</feature>
<sequence length="136" mass="14868">MAAFAGKPRALLTAVYAHEPPYRGTKLELRHCRRHVSLELTRPQADGSCLPAPRPTARQLAHSEAPTCAAGQAARSCSCTHAAKLRPRGWPRSFSHGVLACSPAVAEIPLARASTKRGRLDPFHKKDTSAQERRER</sequence>
<feature type="compositionally biased region" description="Basic and acidic residues" evidence="1">
    <location>
        <begin position="118"/>
        <end position="136"/>
    </location>
</feature>
<evidence type="ECO:0000313" key="3">
    <source>
        <dbReference type="Proteomes" id="UP000823388"/>
    </source>
</evidence>
<reference evidence="2" key="1">
    <citation type="submission" date="2020-05" db="EMBL/GenBank/DDBJ databases">
        <title>WGS assembly of Panicum virgatum.</title>
        <authorList>
            <person name="Lovell J.T."/>
            <person name="Jenkins J."/>
            <person name="Shu S."/>
            <person name="Juenger T.E."/>
            <person name="Schmutz J."/>
        </authorList>
    </citation>
    <scope>NUCLEOTIDE SEQUENCE</scope>
    <source>
        <strain evidence="2">AP13</strain>
    </source>
</reference>
<comment type="caution">
    <text evidence="2">The sequence shown here is derived from an EMBL/GenBank/DDBJ whole genome shotgun (WGS) entry which is preliminary data.</text>
</comment>
<proteinExistence type="predicted"/>
<accession>A0A8T0VEI3</accession>
<keyword evidence="3" id="KW-1185">Reference proteome</keyword>